<gene>
    <name evidence="2" type="ORF">NTJ_01938</name>
</gene>
<protein>
    <submittedName>
        <fullName evidence="2">Uncharacterized protein</fullName>
    </submittedName>
</protein>
<dbReference type="EMBL" id="AP028909">
    <property type="protein sequence ID" value="BES89131.1"/>
    <property type="molecule type" value="Genomic_DNA"/>
</dbReference>
<organism evidence="2 3">
    <name type="scientific">Nesidiocoris tenuis</name>
    <dbReference type="NCBI Taxonomy" id="355587"/>
    <lineage>
        <taxon>Eukaryota</taxon>
        <taxon>Metazoa</taxon>
        <taxon>Ecdysozoa</taxon>
        <taxon>Arthropoda</taxon>
        <taxon>Hexapoda</taxon>
        <taxon>Insecta</taxon>
        <taxon>Pterygota</taxon>
        <taxon>Neoptera</taxon>
        <taxon>Paraneoptera</taxon>
        <taxon>Hemiptera</taxon>
        <taxon>Heteroptera</taxon>
        <taxon>Panheteroptera</taxon>
        <taxon>Cimicomorpha</taxon>
        <taxon>Miridae</taxon>
        <taxon>Dicyphina</taxon>
        <taxon>Nesidiocoris</taxon>
    </lineage>
</organism>
<evidence type="ECO:0000256" key="1">
    <source>
        <dbReference type="SAM" id="MobiDB-lite"/>
    </source>
</evidence>
<keyword evidence="3" id="KW-1185">Reference proteome</keyword>
<proteinExistence type="predicted"/>
<sequence length="70" mass="7856">MEPYYKETDGAFLPRKSSRYESLAATKALPSLQTCHQKILVTKKRPSLKEALTSHSQETSLTSETLPTTE</sequence>
<name>A0ABN7AE49_9HEMI</name>
<dbReference type="Proteomes" id="UP001307889">
    <property type="component" value="Chromosome 1"/>
</dbReference>
<evidence type="ECO:0000313" key="2">
    <source>
        <dbReference type="EMBL" id="BES89131.1"/>
    </source>
</evidence>
<feature type="region of interest" description="Disordered" evidence="1">
    <location>
        <begin position="46"/>
        <end position="70"/>
    </location>
</feature>
<reference evidence="2 3" key="1">
    <citation type="submission" date="2023-09" db="EMBL/GenBank/DDBJ databases">
        <title>Nesidiocoris tenuis whole genome shotgun sequence.</title>
        <authorList>
            <person name="Shibata T."/>
            <person name="Shimoda M."/>
            <person name="Kobayashi T."/>
            <person name="Uehara T."/>
        </authorList>
    </citation>
    <scope>NUCLEOTIDE SEQUENCE [LARGE SCALE GENOMIC DNA]</scope>
    <source>
        <strain evidence="2 3">Japan</strain>
    </source>
</reference>
<evidence type="ECO:0000313" key="3">
    <source>
        <dbReference type="Proteomes" id="UP001307889"/>
    </source>
</evidence>
<accession>A0ABN7AE49</accession>
<feature type="compositionally biased region" description="Low complexity" evidence="1">
    <location>
        <begin position="53"/>
        <end position="70"/>
    </location>
</feature>